<gene>
    <name evidence="2" type="ORF">C1702_06525</name>
</gene>
<evidence type="ECO:0008006" key="4">
    <source>
        <dbReference type="Google" id="ProtNLM"/>
    </source>
</evidence>
<evidence type="ECO:0000256" key="1">
    <source>
        <dbReference type="SAM" id="MobiDB-lite"/>
    </source>
</evidence>
<protein>
    <recommendedName>
        <fullName evidence="4">Ni/Co efflux regulator RcnB</fullName>
    </recommendedName>
</protein>
<keyword evidence="3" id="KW-1185">Reference proteome</keyword>
<feature type="region of interest" description="Disordered" evidence="1">
    <location>
        <begin position="60"/>
        <end position="95"/>
    </location>
</feature>
<dbReference type="OrthoDB" id="6687316at2"/>
<evidence type="ECO:0000313" key="3">
    <source>
        <dbReference type="Proteomes" id="UP000239406"/>
    </source>
</evidence>
<dbReference type="AlphaFoldDB" id="A0A2S5T5Q9"/>
<feature type="compositionally biased region" description="Basic residues" evidence="1">
    <location>
        <begin position="60"/>
        <end position="83"/>
    </location>
</feature>
<reference evidence="2 3" key="1">
    <citation type="submission" date="2018-02" db="EMBL/GenBank/DDBJ databases">
        <title>Reclassifiation of [Polyangium] brachysporum DSM 7029 as Guopingzhaonella breviflexa gen. nov., sp. nov., a member of the family Comamonadaceae.</title>
        <authorList>
            <person name="Tang B."/>
        </authorList>
    </citation>
    <scope>NUCLEOTIDE SEQUENCE [LARGE SCALE GENOMIC DNA]</scope>
    <source>
        <strain evidence="2 3">DSM 15344</strain>
    </source>
</reference>
<dbReference type="Gene3D" id="3.10.450.160">
    <property type="entry name" value="inner membrane protein cigr"/>
    <property type="match status" value="1"/>
</dbReference>
<dbReference type="EMBL" id="PSNY01000006">
    <property type="protein sequence ID" value="PPE70335.1"/>
    <property type="molecule type" value="Genomic_DNA"/>
</dbReference>
<comment type="caution">
    <text evidence="2">The sequence shown here is derived from an EMBL/GenBank/DDBJ whole genome shotgun (WGS) entry which is preliminary data.</text>
</comment>
<dbReference type="Proteomes" id="UP000239406">
    <property type="component" value="Unassembled WGS sequence"/>
</dbReference>
<name>A0A2S5T5Q9_9BURK</name>
<dbReference type="InterPro" id="IPR024572">
    <property type="entry name" value="RcnB"/>
</dbReference>
<accession>A0A2S5T5Q9</accession>
<dbReference type="Pfam" id="PF11776">
    <property type="entry name" value="RcnB"/>
    <property type="match status" value="1"/>
</dbReference>
<evidence type="ECO:0000313" key="2">
    <source>
        <dbReference type="EMBL" id="PPE70335.1"/>
    </source>
</evidence>
<organism evidence="2 3">
    <name type="scientific">Caldimonas thermodepolymerans</name>
    <dbReference type="NCBI Taxonomy" id="215580"/>
    <lineage>
        <taxon>Bacteria</taxon>
        <taxon>Pseudomonadati</taxon>
        <taxon>Pseudomonadota</taxon>
        <taxon>Betaproteobacteria</taxon>
        <taxon>Burkholderiales</taxon>
        <taxon>Sphaerotilaceae</taxon>
        <taxon>Caldimonas</taxon>
    </lineage>
</organism>
<sequence length="147" mass="15996">MRPDTGSIDNPKGAQMMSKRSLIAIATLAALGLQAGLAQAQPRERHDRAPAPVVHVHHHVHTVHHPAPHAGKGKPPAHARHQVKAPPRWRPGDRLPAVHRAPAHVVKDWRHHRLSAPPRGHEWVRVGTDFALVAVASGIIAQIVVNL</sequence>
<proteinExistence type="predicted"/>